<organism evidence="1 2">
    <name type="scientific">Spiromyces aspiralis</name>
    <dbReference type="NCBI Taxonomy" id="68401"/>
    <lineage>
        <taxon>Eukaryota</taxon>
        <taxon>Fungi</taxon>
        <taxon>Fungi incertae sedis</taxon>
        <taxon>Zoopagomycota</taxon>
        <taxon>Kickxellomycotina</taxon>
        <taxon>Kickxellomycetes</taxon>
        <taxon>Kickxellales</taxon>
        <taxon>Kickxellaceae</taxon>
        <taxon>Spiromyces</taxon>
    </lineage>
</organism>
<evidence type="ECO:0000313" key="2">
    <source>
        <dbReference type="Proteomes" id="UP001145114"/>
    </source>
</evidence>
<feature type="non-terminal residue" evidence="1">
    <location>
        <position position="331"/>
    </location>
</feature>
<accession>A0ACC1HJ63</accession>
<dbReference type="Proteomes" id="UP001145114">
    <property type="component" value="Unassembled WGS sequence"/>
</dbReference>
<comment type="caution">
    <text evidence="1">The sequence shown here is derived from an EMBL/GenBank/DDBJ whole genome shotgun (WGS) entry which is preliminary data.</text>
</comment>
<evidence type="ECO:0000313" key="1">
    <source>
        <dbReference type="EMBL" id="KAJ1675706.1"/>
    </source>
</evidence>
<gene>
    <name evidence="1" type="ORF">EV182_000748</name>
</gene>
<protein>
    <submittedName>
        <fullName evidence="1">Uncharacterized protein</fullName>
    </submittedName>
</protein>
<dbReference type="EMBL" id="JAMZIH010005199">
    <property type="protein sequence ID" value="KAJ1675706.1"/>
    <property type="molecule type" value="Genomic_DNA"/>
</dbReference>
<keyword evidence="2" id="KW-1185">Reference proteome</keyword>
<reference evidence="1" key="1">
    <citation type="submission" date="2022-06" db="EMBL/GenBank/DDBJ databases">
        <title>Phylogenomic reconstructions and comparative analyses of Kickxellomycotina fungi.</title>
        <authorList>
            <person name="Reynolds N.K."/>
            <person name="Stajich J.E."/>
            <person name="Barry K."/>
            <person name="Grigoriev I.V."/>
            <person name="Crous P."/>
            <person name="Smith M.E."/>
        </authorList>
    </citation>
    <scope>NUCLEOTIDE SEQUENCE</scope>
    <source>
        <strain evidence="1">RSA 2271</strain>
    </source>
</reference>
<name>A0ACC1HJ63_9FUNG</name>
<proteinExistence type="predicted"/>
<sequence length="331" mass="38440">MSYRGYQVLGLEKQKLRPCIICKSRRWHREGGILVCESGHNYQGYIEEDLESFTHSRVRRRGRRVSRTVVEKVQKIHGPRGYYHFVRCLQYMLQLEIDALISDFGAPKELDCVVKEIWLLLISKLNLKYSAGDNDEESEDISSDSDLGFSAEEDGNRDGERTMSAGGNEGNQQMRTVSGTQKRVREDTGRDSEQDNDTDELDHSVRTLQSRMADEEREEIEEVKLGEVGESSDNVIKYRHTTESQRNGRSRPTRQKQRQRRPRKPDDRYLSFLNAAPHSSDLDWRGPGNYKQKLKVAIPDVHWLPVLCYLGLAWLRYPVVIGEFYRLVQEE</sequence>